<name>A0A0C4Y8R5_9BURK</name>
<keyword evidence="3" id="KW-1185">Reference proteome</keyword>
<dbReference type="Proteomes" id="UP000031843">
    <property type="component" value="Chromosome main"/>
</dbReference>
<protein>
    <submittedName>
        <fullName evidence="2">Uncharacterized protein</fullName>
    </submittedName>
</protein>
<dbReference type="AlphaFoldDB" id="A0A0C4Y8R5"/>
<organism evidence="2 3">
    <name type="scientific">Cupriavidus basilensis</name>
    <dbReference type="NCBI Taxonomy" id="68895"/>
    <lineage>
        <taxon>Bacteria</taxon>
        <taxon>Pseudomonadati</taxon>
        <taxon>Pseudomonadota</taxon>
        <taxon>Betaproteobacteria</taxon>
        <taxon>Burkholderiales</taxon>
        <taxon>Burkholderiaceae</taxon>
        <taxon>Cupriavidus</taxon>
    </lineage>
</organism>
<dbReference type="EMBL" id="CP010536">
    <property type="protein sequence ID" value="AJG19348.1"/>
    <property type="molecule type" value="Genomic_DNA"/>
</dbReference>
<evidence type="ECO:0000256" key="1">
    <source>
        <dbReference type="SAM" id="MobiDB-lite"/>
    </source>
</evidence>
<evidence type="ECO:0000313" key="3">
    <source>
        <dbReference type="Proteomes" id="UP000031843"/>
    </source>
</evidence>
<proteinExistence type="predicted"/>
<gene>
    <name evidence="2" type="ORF">RR42_m1953</name>
</gene>
<reference evidence="2 3" key="1">
    <citation type="journal article" date="2015" name="Genome Announc.">
        <title>Complete Genome Sequence of Cupriavidus basilensis 4G11, Isolated from the Oak Ridge Field Research Center Site.</title>
        <authorList>
            <person name="Ray J."/>
            <person name="Waters R.J."/>
            <person name="Skerker J.M."/>
            <person name="Kuehl J.V."/>
            <person name="Price M.N."/>
            <person name="Huang J."/>
            <person name="Chakraborty R."/>
            <person name="Arkin A.P."/>
            <person name="Deutschbauer A."/>
        </authorList>
    </citation>
    <scope>NUCLEOTIDE SEQUENCE [LARGE SCALE GENOMIC DNA]</scope>
    <source>
        <strain evidence="2">4G11</strain>
    </source>
</reference>
<accession>A0A0C4Y8R5</accession>
<feature type="compositionally biased region" description="Low complexity" evidence="1">
    <location>
        <begin position="15"/>
        <end position="25"/>
    </location>
</feature>
<evidence type="ECO:0000313" key="2">
    <source>
        <dbReference type="EMBL" id="AJG19348.1"/>
    </source>
</evidence>
<feature type="region of interest" description="Disordered" evidence="1">
    <location>
        <begin position="1"/>
        <end position="38"/>
    </location>
</feature>
<dbReference type="KEGG" id="cbw:RR42_m1953"/>
<sequence>MPSSGEAHHPRMPHRSAAAAASPKEAGGRAGGLNRAFN</sequence>